<dbReference type="Proteomes" id="UP000543224">
    <property type="component" value="Unassembled WGS sequence"/>
</dbReference>
<dbReference type="EMBL" id="BLRY01000038">
    <property type="protein sequence ID" value="GFP27485.1"/>
    <property type="molecule type" value="Genomic_DNA"/>
</dbReference>
<dbReference type="Proteomes" id="UP000576480">
    <property type="component" value="Unassembled WGS sequence"/>
</dbReference>
<dbReference type="Pfam" id="PF02625">
    <property type="entry name" value="XdhC_CoxI"/>
    <property type="match status" value="1"/>
</dbReference>
<dbReference type="InterPro" id="IPR052698">
    <property type="entry name" value="MoCofactor_Util/Proc"/>
</dbReference>
<dbReference type="EMBL" id="BLSB01000010">
    <property type="protein sequence ID" value="GFP34540.1"/>
    <property type="molecule type" value="Genomic_DNA"/>
</dbReference>
<dbReference type="AlphaFoldDB" id="A0A6V8NX59"/>
<feature type="domain" description="XdhC- CoxI" evidence="1">
    <location>
        <begin position="17"/>
        <end position="79"/>
    </location>
</feature>
<organism evidence="3 6">
    <name type="scientific">Candidatus Hakubella thermalkaliphila</name>
    <dbReference type="NCBI Taxonomy" id="2754717"/>
    <lineage>
        <taxon>Bacteria</taxon>
        <taxon>Bacillati</taxon>
        <taxon>Actinomycetota</taxon>
        <taxon>Actinomycetota incertae sedis</taxon>
        <taxon>Candidatus Hakubellales</taxon>
        <taxon>Candidatus Hakubellaceae</taxon>
        <taxon>Candidatus Hakubella</taxon>
    </lineage>
</organism>
<sequence>MTEGDLKLQEEILENIKSGTPFALATVVRGAEGAPGKAGFKMLIYPDGRSIGTVGGGAIEVRIVEEGKRCIESREARFIEVELKALGMMCGGSMAVFIEPLGIADSLYLFGAGHIGLAVAQMAQYLGFRIVVIDDRKELLTKEHFPMAGEIIASDMVKVAGSLEADPVNMYVVIATRGHALDQGVLEAFLKKPVLPRYLGMIASRAKAKEILGGLSRAGISEERLTQVKTPIGISIGAKTPSEIAVSILAEVIAVKHGG</sequence>
<dbReference type="InterPro" id="IPR036291">
    <property type="entry name" value="NAD(P)-bd_dom_sf"/>
</dbReference>
<dbReference type="SUPFAM" id="SSF51735">
    <property type="entry name" value="NAD(P)-binding Rossmann-fold domains"/>
    <property type="match status" value="1"/>
</dbReference>
<evidence type="ECO:0000259" key="1">
    <source>
        <dbReference type="Pfam" id="PF02625"/>
    </source>
</evidence>
<evidence type="ECO:0000313" key="4">
    <source>
        <dbReference type="EMBL" id="GFP27485.1"/>
    </source>
</evidence>
<evidence type="ECO:0000313" key="7">
    <source>
        <dbReference type="Proteomes" id="UP000576480"/>
    </source>
</evidence>
<evidence type="ECO:0000313" key="6">
    <source>
        <dbReference type="Proteomes" id="UP000543224"/>
    </source>
</evidence>
<dbReference type="Gene3D" id="3.40.50.720">
    <property type="entry name" value="NAD(P)-binding Rossmann-like Domain"/>
    <property type="match status" value="1"/>
</dbReference>
<gene>
    <name evidence="3" type="ORF">HKBW3S25_00051</name>
    <name evidence="4" type="ORF">HKBW3S33_00898</name>
    <name evidence="5" type="ORF">HKBW3S43_00333</name>
</gene>
<name>A0A6V8NX59_9ACTN</name>
<accession>A0A6V8NX59</accession>
<feature type="domain" description="XdhC Rossmann" evidence="2">
    <location>
        <begin position="107"/>
        <end position="252"/>
    </location>
</feature>
<dbReference type="Proteomes" id="UP000591948">
    <property type="component" value="Unassembled WGS sequence"/>
</dbReference>
<protein>
    <submittedName>
        <fullName evidence="3">Xanthine dehydrogenase accessory factor</fullName>
    </submittedName>
</protein>
<evidence type="ECO:0000313" key="8">
    <source>
        <dbReference type="Proteomes" id="UP000591948"/>
    </source>
</evidence>
<evidence type="ECO:0000259" key="2">
    <source>
        <dbReference type="Pfam" id="PF13478"/>
    </source>
</evidence>
<dbReference type="InterPro" id="IPR003777">
    <property type="entry name" value="XdhC_CoxI"/>
</dbReference>
<reference evidence="6 7" key="1">
    <citation type="journal article" date="2020" name="Front. Microbiol.">
        <title>Single-cell genomics of novel Actinobacteria with the Wood-Ljungdahl pathway discovered in a serpentinizing system.</title>
        <authorList>
            <person name="Merino N."/>
            <person name="Kawai M."/>
            <person name="Boyd E.S."/>
            <person name="Colman D.R."/>
            <person name="McGlynn S.E."/>
            <person name="Nealson K.H."/>
            <person name="Kurokawa K."/>
            <person name="Hongoh Y."/>
        </authorList>
    </citation>
    <scope>NUCLEOTIDE SEQUENCE [LARGE SCALE GENOMIC DNA]</scope>
    <source>
        <strain evidence="3 6">S25</strain>
        <strain evidence="4 8">S33</strain>
        <strain evidence="5 7">S43</strain>
    </source>
</reference>
<evidence type="ECO:0000313" key="5">
    <source>
        <dbReference type="EMBL" id="GFP34540.1"/>
    </source>
</evidence>
<dbReference type="PANTHER" id="PTHR30388">
    <property type="entry name" value="ALDEHYDE OXIDOREDUCTASE MOLYBDENUM COFACTOR ASSEMBLY PROTEIN"/>
    <property type="match status" value="1"/>
</dbReference>
<comment type="caution">
    <text evidence="3">The sequence shown here is derived from an EMBL/GenBank/DDBJ whole genome shotgun (WGS) entry which is preliminary data.</text>
</comment>
<proteinExistence type="predicted"/>
<dbReference type="EMBL" id="BLRX01000003">
    <property type="protein sequence ID" value="GFP24613.1"/>
    <property type="molecule type" value="Genomic_DNA"/>
</dbReference>
<dbReference type="InterPro" id="IPR027051">
    <property type="entry name" value="XdhC_Rossmann_dom"/>
</dbReference>
<evidence type="ECO:0000313" key="3">
    <source>
        <dbReference type="EMBL" id="GFP24613.1"/>
    </source>
</evidence>
<keyword evidence="8" id="KW-1185">Reference proteome</keyword>
<dbReference type="PANTHER" id="PTHR30388:SF6">
    <property type="entry name" value="XANTHINE DEHYDROGENASE SUBUNIT A-RELATED"/>
    <property type="match status" value="1"/>
</dbReference>
<dbReference type="Pfam" id="PF13478">
    <property type="entry name" value="XdhC_C"/>
    <property type="match status" value="1"/>
</dbReference>
<dbReference type="RefSeq" id="WP_176229301.1">
    <property type="nucleotide sequence ID" value="NZ_BLRY01000038.1"/>
</dbReference>